<dbReference type="InterPro" id="IPR038069">
    <property type="entry name" value="Pelota/DOM34_N"/>
</dbReference>
<dbReference type="InterPro" id="IPR029064">
    <property type="entry name" value="Ribosomal_eL30-like_sf"/>
</dbReference>
<evidence type="ECO:0000256" key="8">
    <source>
        <dbReference type="ARBA" id="ARBA00022801"/>
    </source>
</evidence>
<comment type="caution">
    <text evidence="11">The sequence shown here is derived from an EMBL/GenBank/DDBJ whole genome shotgun (WGS) entry which is preliminary data.</text>
</comment>
<keyword evidence="7" id="KW-0255">Endonuclease</keyword>
<dbReference type="InterPro" id="IPR004405">
    <property type="entry name" value="TF_pelota"/>
</dbReference>
<comment type="cofactor">
    <cofactor evidence="1">
        <name>a divalent metal cation</name>
        <dbReference type="ChEBI" id="CHEBI:60240"/>
    </cofactor>
</comment>
<dbReference type="PANTHER" id="PTHR10853">
    <property type="entry name" value="PELOTA"/>
    <property type="match status" value="1"/>
</dbReference>
<dbReference type="GO" id="GO:0070651">
    <property type="term" value="P:nonfunctional rRNA decay"/>
    <property type="evidence" value="ECO:0007669"/>
    <property type="project" value="TreeGrafter"/>
</dbReference>
<feature type="transmembrane region" description="Helical" evidence="9">
    <location>
        <begin position="130"/>
        <end position="152"/>
    </location>
</feature>
<keyword evidence="5" id="KW-0540">Nuclease</keyword>
<evidence type="ECO:0000256" key="4">
    <source>
        <dbReference type="ARBA" id="ARBA00022490"/>
    </source>
</evidence>
<dbReference type="SMART" id="SM01194">
    <property type="entry name" value="eRF1_1"/>
    <property type="match status" value="1"/>
</dbReference>
<keyword evidence="9" id="KW-1133">Transmembrane helix</keyword>
<organism evidence="11">
    <name type="scientific">marine sediment metagenome</name>
    <dbReference type="NCBI Taxonomy" id="412755"/>
    <lineage>
        <taxon>unclassified sequences</taxon>
        <taxon>metagenomes</taxon>
        <taxon>ecological metagenomes</taxon>
    </lineage>
</organism>
<dbReference type="PANTHER" id="PTHR10853:SF0">
    <property type="entry name" value="PROTEIN PELOTA HOMOLOG"/>
    <property type="match status" value="1"/>
</dbReference>
<dbReference type="EMBL" id="LAZR01001589">
    <property type="protein sequence ID" value="KKN42326.1"/>
    <property type="molecule type" value="Genomic_DNA"/>
</dbReference>
<keyword evidence="6" id="KW-0479">Metal-binding</keyword>
<evidence type="ECO:0000256" key="5">
    <source>
        <dbReference type="ARBA" id="ARBA00022722"/>
    </source>
</evidence>
<dbReference type="SUPFAM" id="SSF55315">
    <property type="entry name" value="L30e-like"/>
    <property type="match status" value="1"/>
</dbReference>
<evidence type="ECO:0000256" key="7">
    <source>
        <dbReference type="ARBA" id="ARBA00022759"/>
    </source>
</evidence>
<feature type="domain" description="eRF1/Pelota-like N-terminal" evidence="10">
    <location>
        <begin position="1"/>
        <end position="125"/>
    </location>
</feature>
<evidence type="ECO:0000256" key="2">
    <source>
        <dbReference type="ARBA" id="ARBA00004496"/>
    </source>
</evidence>
<dbReference type="Pfam" id="PF03464">
    <property type="entry name" value="eRF1_2"/>
    <property type="match status" value="1"/>
</dbReference>
<dbReference type="GO" id="GO:0070966">
    <property type="term" value="P:nuclear-transcribed mRNA catabolic process, no-go decay"/>
    <property type="evidence" value="ECO:0007669"/>
    <property type="project" value="InterPro"/>
</dbReference>
<dbReference type="InterPro" id="IPR005141">
    <property type="entry name" value="eRF1_2"/>
</dbReference>
<evidence type="ECO:0000256" key="6">
    <source>
        <dbReference type="ARBA" id="ARBA00022723"/>
    </source>
</evidence>
<dbReference type="HAMAP" id="MF_01853">
    <property type="entry name" value="PelO"/>
    <property type="match status" value="1"/>
</dbReference>
<evidence type="ECO:0000256" key="3">
    <source>
        <dbReference type="ARBA" id="ARBA00009504"/>
    </source>
</evidence>
<sequence length="357" mass="40663">MKILDINLKHSEITVKTENLNDLWTLYNVINKGDKVISRTQRRVVIKEGTKGERKVMKLKLNVENVSFHEFSNRLRIKGKILEGPDDYVSFGTYHTFNVVLTHKLTIIKEKWLNQEVRRLKDTSKFESNFIILIIAIETGLANLALITNFSYKRIATIKKNIPGKRYKQEYRNKALSEFYDEIKKVLEENLKNIEVDLIILCGPGNSREHLLKNIKKSSGVDYLDKIETYHASSGTESAIRETLKSKKLARLKVKVKIFQETEKIESIMNQFAEDPDLIVIGIDEVAPAAKQGAIKQLLLADILIRGTSKKGKLKIEEIITNVEKSGGAVDIMSTENLPGEHLVNLGSIVGILRYKF</sequence>
<gene>
    <name evidence="11" type="ORF">LCGC14_0714450</name>
</gene>
<dbReference type="AlphaFoldDB" id="A0A0F9SZQ8"/>
<dbReference type="InterPro" id="IPR042226">
    <property type="entry name" value="eFR1_2_sf"/>
</dbReference>
<dbReference type="Gene3D" id="2.30.30.870">
    <property type="entry name" value="Pelota, domain A"/>
    <property type="match status" value="1"/>
</dbReference>
<keyword evidence="9" id="KW-0812">Transmembrane</keyword>
<dbReference type="InterPro" id="IPR023521">
    <property type="entry name" value="Pelota_arc"/>
</dbReference>
<dbReference type="GO" id="GO:0016787">
    <property type="term" value="F:hydrolase activity"/>
    <property type="evidence" value="ECO:0007669"/>
    <property type="project" value="UniProtKB-KW"/>
</dbReference>
<comment type="subcellular location">
    <subcellularLocation>
        <location evidence="2">Cytoplasm</location>
    </subcellularLocation>
</comment>
<dbReference type="GO" id="GO:0004519">
    <property type="term" value="F:endonuclease activity"/>
    <property type="evidence" value="ECO:0007669"/>
    <property type="project" value="UniProtKB-KW"/>
</dbReference>
<evidence type="ECO:0000259" key="10">
    <source>
        <dbReference type="SMART" id="SM01194"/>
    </source>
</evidence>
<dbReference type="InterPro" id="IPR005142">
    <property type="entry name" value="eRF1_3"/>
</dbReference>
<dbReference type="InterPro" id="IPR058547">
    <property type="entry name" value="Pelota_N"/>
</dbReference>
<reference evidence="11" key="1">
    <citation type="journal article" date="2015" name="Nature">
        <title>Complex archaea that bridge the gap between prokaryotes and eukaryotes.</title>
        <authorList>
            <person name="Spang A."/>
            <person name="Saw J.H."/>
            <person name="Jorgensen S.L."/>
            <person name="Zaremba-Niedzwiedzka K."/>
            <person name="Martijn J."/>
            <person name="Lind A.E."/>
            <person name="van Eijk R."/>
            <person name="Schleper C."/>
            <person name="Guy L."/>
            <person name="Ettema T.J."/>
        </authorList>
    </citation>
    <scope>NUCLEOTIDE SEQUENCE</scope>
</reference>
<dbReference type="SUPFAM" id="SSF53137">
    <property type="entry name" value="Translational machinery components"/>
    <property type="match status" value="1"/>
</dbReference>
<comment type="similarity">
    <text evidence="3">Belongs to the eukaryotic release factor 1 family. Pelota subfamily.</text>
</comment>
<dbReference type="GO" id="GO:0032790">
    <property type="term" value="P:ribosome disassembly"/>
    <property type="evidence" value="ECO:0007669"/>
    <property type="project" value="TreeGrafter"/>
</dbReference>
<proteinExistence type="inferred from homology"/>
<dbReference type="Gene3D" id="3.30.420.60">
    <property type="entry name" value="eRF1 domain 2"/>
    <property type="match status" value="1"/>
</dbReference>
<evidence type="ECO:0000256" key="1">
    <source>
        <dbReference type="ARBA" id="ARBA00001968"/>
    </source>
</evidence>
<dbReference type="GO" id="GO:0046872">
    <property type="term" value="F:metal ion binding"/>
    <property type="evidence" value="ECO:0007669"/>
    <property type="project" value="UniProtKB-KW"/>
</dbReference>
<dbReference type="SUPFAM" id="SSF159065">
    <property type="entry name" value="Dom34/Pelota N-terminal domain-like"/>
    <property type="match status" value="1"/>
</dbReference>
<accession>A0A0F9SZQ8</accession>
<dbReference type="NCBIfam" id="TIGR00111">
    <property type="entry name" value="pelota"/>
    <property type="match status" value="1"/>
</dbReference>
<name>A0A0F9SZQ8_9ZZZZ</name>
<dbReference type="Pfam" id="PF03465">
    <property type="entry name" value="eRF1_3"/>
    <property type="match status" value="1"/>
</dbReference>
<keyword evidence="8" id="KW-0378">Hydrolase</keyword>
<dbReference type="GO" id="GO:0005737">
    <property type="term" value="C:cytoplasm"/>
    <property type="evidence" value="ECO:0007669"/>
    <property type="project" value="UniProtKB-SubCell"/>
</dbReference>
<protein>
    <recommendedName>
        <fullName evidence="10">eRF1/Pelota-like N-terminal domain-containing protein</fullName>
    </recommendedName>
</protein>
<evidence type="ECO:0000313" key="11">
    <source>
        <dbReference type="EMBL" id="KKN42326.1"/>
    </source>
</evidence>
<keyword evidence="9" id="KW-0472">Membrane</keyword>
<evidence type="ECO:0000256" key="9">
    <source>
        <dbReference type="SAM" id="Phobius"/>
    </source>
</evidence>
<dbReference type="GO" id="GO:0071025">
    <property type="term" value="P:RNA surveillance"/>
    <property type="evidence" value="ECO:0007669"/>
    <property type="project" value="InterPro"/>
</dbReference>
<dbReference type="GO" id="GO:0070481">
    <property type="term" value="P:nuclear-transcribed mRNA catabolic process, non-stop decay"/>
    <property type="evidence" value="ECO:0007669"/>
    <property type="project" value="InterPro"/>
</dbReference>
<dbReference type="InterPro" id="IPR005140">
    <property type="entry name" value="eRF1_Pelota-like_N"/>
</dbReference>
<dbReference type="Pfam" id="PF26356">
    <property type="entry name" value="Pelota_N"/>
    <property type="match status" value="1"/>
</dbReference>
<keyword evidence="4" id="KW-0963">Cytoplasm</keyword>
<dbReference type="Gene3D" id="3.30.1330.30">
    <property type="match status" value="1"/>
</dbReference>